<dbReference type="AlphaFoldDB" id="A0A517MQY2"/>
<protein>
    <submittedName>
        <fullName evidence="1">Uncharacterized protein</fullName>
    </submittedName>
</protein>
<proteinExistence type="predicted"/>
<gene>
    <name evidence="1" type="ORF">HG15A2_05320</name>
</gene>
<reference evidence="1 2" key="1">
    <citation type="submission" date="2019-02" db="EMBL/GenBank/DDBJ databases">
        <title>Deep-cultivation of Planctomycetes and their phenomic and genomic characterization uncovers novel biology.</title>
        <authorList>
            <person name="Wiegand S."/>
            <person name="Jogler M."/>
            <person name="Boedeker C."/>
            <person name="Pinto D."/>
            <person name="Vollmers J."/>
            <person name="Rivas-Marin E."/>
            <person name="Kohn T."/>
            <person name="Peeters S.H."/>
            <person name="Heuer A."/>
            <person name="Rast P."/>
            <person name="Oberbeckmann S."/>
            <person name="Bunk B."/>
            <person name="Jeske O."/>
            <person name="Meyerdierks A."/>
            <person name="Storesund J.E."/>
            <person name="Kallscheuer N."/>
            <person name="Luecker S."/>
            <person name="Lage O.M."/>
            <person name="Pohl T."/>
            <person name="Merkel B.J."/>
            <person name="Hornburger P."/>
            <person name="Mueller R.-W."/>
            <person name="Bruemmer F."/>
            <person name="Labrenz M."/>
            <person name="Spormann A.M."/>
            <person name="Op den Camp H."/>
            <person name="Overmann J."/>
            <person name="Amann R."/>
            <person name="Jetten M.S.M."/>
            <person name="Mascher T."/>
            <person name="Medema M.H."/>
            <person name="Devos D.P."/>
            <person name="Kaster A.-K."/>
            <person name="Ovreas L."/>
            <person name="Rohde M."/>
            <person name="Galperin M.Y."/>
            <person name="Jogler C."/>
        </authorList>
    </citation>
    <scope>NUCLEOTIDE SEQUENCE [LARGE SCALE GENOMIC DNA]</scope>
    <source>
        <strain evidence="1 2">HG15A2</strain>
    </source>
</reference>
<evidence type="ECO:0000313" key="2">
    <source>
        <dbReference type="Proteomes" id="UP000319852"/>
    </source>
</evidence>
<keyword evidence="2" id="KW-1185">Reference proteome</keyword>
<dbReference type="EMBL" id="CP036263">
    <property type="protein sequence ID" value="QDS97271.1"/>
    <property type="molecule type" value="Genomic_DNA"/>
</dbReference>
<dbReference type="KEGG" id="amob:HG15A2_05320"/>
<accession>A0A517MQY2</accession>
<sequence>MADLVVLPVPEGEKPDSPDFDSLIDLVTSTVEHDSWMENGVGGMNEIRPFPTNFSLVVSASGRVHDELRGLLQTLRDVMYKLPEKYLASFREAVARKRSSPTIITWNPIVGPKEHQRIENHFRSAVRELTNSYGEPNAITKAGEADFPKWATAQQIAVWNRSGGKLYFALQDARPTGEALIAGWWEDSFGRMKPVEFSTEQVGFRTGNTEKAEQE</sequence>
<dbReference type="RefSeq" id="WP_145057515.1">
    <property type="nucleotide sequence ID" value="NZ_CP036263.1"/>
</dbReference>
<dbReference type="OrthoDB" id="283935at2"/>
<name>A0A517MQY2_9BACT</name>
<dbReference type="Proteomes" id="UP000319852">
    <property type="component" value="Chromosome"/>
</dbReference>
<organism evidence="1 2">
    <name type="scientific">Adhaeretor mobilis</name>
    <dbReference type="NCBI Taxonomy" id="1930276"/>
    <lineage>
        <taxon>Bacteria</taxon>
        <taxon>Pseudomonadati</taxon>
        <taxon>Planctomycetota</taxon>
        <taxon>Planctomycetia</taxon>
        <taxon>Pirellulales</taxon>
        <taxon>Lacipirellulaceae</taxon>
        <taxon>Adhaeretor</taxon>
    </lineage>
</organism>
<evidence type="ECO:0000313" key="1">
    <source>
        <dbReference type="EMBL" id="QDS97271.1"/>
    </source>
</evidence>